<dbReference type="Proteomes" id="UP000430519">
    <property type="component" value="Unassembled WGS sequence"/>
</dbReference>
<dbReference type="AlphaFoldDB" id="A0A6I4YT62"/>
<protein>
    <submittedName>
        <fullName evidence="1">Uncharacterized protein</fullName>
    </submittedName>
</protein>
<accession>A0A6I4YT62</accession>
<comment type="caution">
    <text evidence="1">The sequence shown here is derived from an EMBL/GenBank/DDBJ whole genome shotgun (WGS) entry which is preliminary data.</text>
</comment>
<reference evidence="1 2" key="1">
    <citation type="submission" date="2019-11" db="EMBL/GenBank/DDBJ databases">
        <title>Genome sequence of Deinococcus xianganensis Y35, AI-2 producing algicidal bacterium, isolated from lake water.</title>
        <authorList>
            <person name="Li Y."/>
        </authorList>
    </citation>
    <scope>NUCLEOTIDE SEQUENCE [LARGE SCALE GENOMIC DNA]</scope>
    <source>
        <strain evidence="1 2">Y35</strain>
    </source>
</reference>
<sequence>MNHPTTLATELELIYVGTGSAAPWQEPDWNAVQAALVGQYGVHSATFVVRPPAAPDECFRTYDVTLLVDAPAFATEGSWDQISAALREAGEEVTGARVLQDVLSDEGGLAEFLEDVLDPVLGRDYLVDASGQRITAVPEQVA</sequence>
<evidence type="ECO:0000313" key="2">
    <source>
        <dbReference type="Proteomes" id="UP000430519"/>
    </source>
</evidence>
<proteinExistence type="predicted"/>
<dbReference type="EMBL" id="WVHK01000058">
    <property type="protein sequence ID" value="MXV20805.1"/>
    <property type="molecule type" value="Genomic_DNA"/>
</dbReference>
<evidence type="ECO:0000313" key="1">
    <source>
        <dbReference type="EMBL" id="MXV20805.1"/>
    </source>
</evidence>
<dbReference type="RefSeq" id="WP_160980606.1">
    <property type="nucleotide sequence ID" value="NZ_WVHK01000058.1"/>
</dbReference>
<gene>
    <name evidence="1" type="ORF">GLX28_14295</name>
</gene>
<keyword evidence="2" id="KW-1185">Reference proteome</keyword>
<organism evidence="1 2">
    <name type="scientific">Deinococcus xianganensis</name>
    <dbReference type="NCBI Taxonomy" id="1507289"/>
    <lineage>
        <taxon>Bacteria</taxon>
        <taxon>Thermotogati</taxon>
        <taxon>Deinococcota</taxon>
        <taxon>Deinococci</taxon>
        <taxon>Deinococcales</taxon>
        <taxon>Deinococcaceae</taxon>
        <taxon>Deinococcus</taxon>
    </lineage>
</organism>
<name>A0A6I4YT62_9DEIO</name>